<dbReference type="eggNOG" id="COG3505">
    <property type="taxonomic scope" value="Bacteria"/>
</dbReference>
<reference evidence="7 8" key="1">
    <citation type="journal article" date="2010" name="J. Bacteriol.">
        <title>Genome sequences of Pelagibaca bermudensis HTCC2601T and Maritimibacter alkaliphilus HTCC2654T, the type strains of two marine Roseobacter genera.</title>
        <authorList>
            <person name="Thrash J.C."/>
            <person name="Cho J.C."/>
            <person name="Ferriera S."/>
            <person name="Johnson J."/>
            <person name="Vergin K.L."/>
            <person name="Giovannoni S.J."/>
        </authorList>
    </citation>
    <scope>NUCLEOTIDE SEQUENCE [LARGE SCALE GENOMIC DNA]</scope>
    <source>
        <strain evidence="7 8">HTCC2654</strain>
    </source>
</reference>
<keyword evidence="5" id="KW-1133">Transmembrane helix</keyword>
<name>A3VB25_9RHOB</name>
<keyword evidence="8" id="KW-1185">Reference proteome</keyword>
<dbReference type="Pfam" id="PF02534">
    <property type="entry name" value="T4SS-DNA_transf"/>
    <property type="match status" value="1"/>
</dbReference>
<dbReference type="PANTHER" id="PTHR37937:SF1">
    <property type="entry name" value="CONJUGATIVE TRANSFER: DNA TRANSPORT"/>
    <property type="match status" value="1"/>
</dbReference>
<dbReference type="Proteomes" id="UP000002931">
    <property type="component" value="Unassembled WGS sequence"/>
</dbReference>
<dbReference type="InterPro" id="IPR003688">
    <property type="entry name" value="TraG/VirD4"/>
</dbReference>
<evidence type="ECO:0000256" key="6">
    <source>
        <dbReference type="ARBA" id="ARBA00023136"/>
    </source>
</evidence>
<evidence type="ECO:0000256" key="2">
    <source>
        <dbReference type="ARBA" id="ARBA00008806"/>
    </source>
</evidence>
<keyword evidence="3" id="KW-1003">Cell membrane</keyword>
<dbReference type="GO" id="GO:0005886">
    <property type="term" value="C:plasma membrane"/>
    <property type="evidence" value="ECO:0007669"/>
    <property type="project" value="UniProtKB-SubCell"/>
</dbReference>
<dbReference type="InterPro" id="IPR051539">
    <property type="entry name" value="T4SS-coupling_protein"/>
</dbReference>
<accession>A3VB25</accession>
<keyword evidence="6" id="KW-0472">Membrane</keyword>
<dbReference type="SUPFAM" id="SSF52540">
    <property type="entry name" value="P-loop containing nucleoside triphosphate hydrolases"/>
    <property type="match status" value="1"/>
</dbReference>
<comment type="similarity">
    <text evidence="2">Belongs to the VirD4/TraG family.</text>
</comment>
<gene>
    <name evidence="7" type="ORF">RB2654_15881</name>
</gene>
<protein>
    <submittedName>
        <fullName evidence="7">Uncharacterized protein</fullName>
    </submittedName>
</protein>
<dbReference type="EMBL" id="AAMT01000002">
    <property type="protein sequence ID" value="EAQ14164.1"/>
    <property type="molecule type" value="Genomic_DNA"/>
</dbReference>
<dbReference type="InterPro" id="IPR027417">
    <property type="entry name" value="P-loop_NTPase"/>
</dbReference>
<evidence type="ECO:0000256" key="5">
    <source>
        <dbReference type="ARBA" id="ARBA00022989"/>
    </source>
</evidence>
<dbReference type="AlphaFoldDB" id="A3VB25"/>
<evidence type="ECO:0000313" key="7">
    <source>
        <dbReference type="EMBL" id="EAQ14164.1"/>
    </source>
</evidence>
<keyword evidence="4" id="KW-0812">Transmembrane</keyword>
<dbReference type="Gene3D" id="3.40.50.300">
    <property type="entry name" value="P-loop containing nucleotide triphosphate hydrolases"/>
    <property type="match status" value="1"/>
</dbReference>
<evidence type="ECO:0000256" key="3">
    <source>
        <dbReference type="ARBA" id="ARBA00022475"/>
    </source>
</evidence>
<organism evidence="7 8">
    <name type="scientific">Maritimibacter alkaliphilus HTCC2654</name>
    <dbReference type="NCBI Taxonomy" id="314271"/>
    <lineage>
        <taxon>Bacteria</taxon>
        <taxon>Pseudomonadati</taxon>
        <taxon>Pseudomonadota</taxon>
        <taxon>Alphaproteobacteria</taxon>
        <taxon>Rhodobacterales</taxon>
        <taxon>Roseobacteraceae</taxon>
        <taxon>Maritimibacter</taxon>
    </lineage>
</organism>
<evidence type="ECO:0000256" key="4">
    <source>
        <dbReference type="ARBA" id="ARBA00022692"/>
    </source>
</evidence>
<sequence>MTLILGWPDATENTRRIGFRPAAKSQRKTDAPVRANNGESHWLCAAPTGAGKTRGFVIPQLLDYPGSAVVVDVKGEIAQVTARYRRQIGEVLVIDPFKTVTQGGDTFNPLAHLDTDDPDYADDIFTLSDLFNNQTIDKDRFWDDSAQNVIAGLMAAVVHLAKKSGKDAAYFHEIHEKFHTENRMYELAKMLDLNGDLPPLASAFIGQFLSTNETTRASIAAVVAQQLRMLASPGVQHSFAGDTGAVDRLIEGRPVTVYIVLRPDRLSSHSGFVRIILTAIMQRLMRRITRPRHPTLFLVDEAAQLGKLASLETAVTLGRGYGIRVAMLVQSLSQLERAYGEGHKVFLENMALMTMGPPNNMAASRALAEFGFGDATAEAVHALTRGQVMVKDAGVPTRRLRKLDYLSDKAFAGRFDPNPAYGPPCDNSGEQLRLFG</sequence>
<dbReference type="STRING" id="314271.RB2654_15881"/>
<evidence type="ECO:0000313" key="8">
    <source>
        <dbReference type="Proteomes" id="UP000002931"/>
    </source>
</evidence>
<dbReference type="HOGENOM" id="CLU_530781_0_0_5"/>
<dbReference type="RefSeq" id="WP_008333368.1">
    <property type="nucleotide sequence ID" value="NZ_CH902578.1"/>
</dbReference>
<comment type="subcellular location">
    <subcellularLocation>
        <location evidence="1">Cell membrane</location>
        <topology evidence="1">Multi-pass membrane protein</topology>
    </subcellularLocation>
</comment>
<comment type="caution">
    <text evidence="7">The sequence shown here is derived from an EMBL/GenBank/DDBJ whole genome shotgun (WGS) entry which is preliminary data.</text>
</comment>
<evidence type="ECO:0000256" key="1">
    <source>
        <dbReference type="ARBA" id="ARBA00004651"/>
    </source>
</evidence>
<proteinExistence type="inferred from homology"/>
<dbReference type="PANTHER" id="PTHR37937">
    <property type="entry name" value="CONJUGATIVE TRANSFER: DNA TRANSPORT"/>
    <property type="match status" value="1"/>
</dbReference>
<dbReference type="OrthoDB" id="9759295at2"/>
<dbReference type="CDD" id="cd01127">
    <property type="entry name" value="TrwB_TraG_TraD_VirD4"/>
    <property type="match status" value="1"/>
</dbReference>